<name>A0A6M0Q3M3_9BACI</name>
<reference evidence="1 2" key="1">
    <citation type="submission" date="2020-02" db="EMBL/GenBank/DDBJ databases">
        <title>Bacillus aquiflavi sp. nov., isolated from yellow water of strong flavor Chinese baijiu in Yibin region of China.</title>
        <authorList>
            <person name="Xie J."/>
        </authorList>
    </citation>
    <scope>NUCLEOTIDE SEQUENCE [LARGE SCALE GENOMIC DNA]</scope>
    <source>
        <strain evidence="1 2">SA4</strain>
    </source>
</reference>
<comment type="caution">
    <text evidence="1">The sequence shown here is derived from an EMBL/GenBank/DDBJ whole genome shotgun (WGS) entry which is preliminary data.</text>
</comment>
<gene>
    <name evidence="1" type="ORF">G4D63_04430</name>
</gene>
<organism evidence="1 2">
    <name type="scientific">Bacillus mesophilus</name>
    <dbReference type="NCBI Taxonomy" id="1808955"/>
    <lineage>
        <taxon>Bacteria</taxon>
        <taxon>Bacillati</taxon>
        <taxon>Bacillota</taxon>
        <taxon>Bacilli</taxon>
        <taxon>Bacillales</taxon>
        <taxon>Bacillaceae</taxon>
        <taxon>Bacillus</taxon>
    </lineage>
</organism>
<accession>A0A6M0Q3M3</accession>
<dbReference type="RefSeq" id="WP_163178068.1">
    <property type="nucleotide sequence ID" value="NZ_JAAIWM010000001.1"/>
</dbReference>
<evidence type="ECO:0000313" key="2">
    <source>
        <dbReference type="Proteomes" id="UP000481043"/>
    </source>
</evidence>
<dbReference type="Proteomes" id="UP000481043">
    <property type="component" value="Unassembled WGS sequence"/>
</dbReference>
<dbReference type="EMBL" id="JAAIWM010000001">
    <property type="protein sequence ID" value="NEY70985.1"/>
    <property type="molecule type" value="Genomic_DNA"/>
</dbReference>
<dbReference type="PROSITE" id="PS51257">
    <property type="entry name" value="PROKAR_LIPOPROTEIN"/>
    <property type="match status" value="1"/>
</dbReference>
<sequence length="149" mass="16783">MKRLLKGSFLFIILALVACEPELDIFSNGTMPVLESAEIHPYIQTVTLELEKNHELYPVNVKIIATEEATNLSIKKIFSIMSSTIKTFQDNRQPDCGIPDCDLNDLVVVSGSTIYTMNMDLFFEEGELLLYINGEGPFSKKDVENMKSK</sequence>
<keyword evidence="2" id="KW-1185">Reference proteome</keyword>
<proteinExistence type="predicted"/>
<dbReference type="AlphaFoldDB" id="A0A6M0Q3M3"/>
<evidence type="ECO:0000313" key="1">
    <source>
        <dbReference type="EMBL" id="NEY70985.1"/>
    </source>
</evidence>
<protein>
    <submittedName>
        <fullName evidence="1">Uncharacterized protein</fullName>
    </submittedName>
</protein>